<dbReference type="Proteomes" id="UP000614058">
    <property type="component" value="Unassembled WGS sequence"/>
</dbReference>
<evidence type="ECO:0000256" key="1">
    <source>
        <dbReference type="SAM" id="Phobius"/>
    </source>
</evidence>
<keyword evidence="3" id="KW-1185">Reference proteome</keyword>
<feature type="transmembrane region" description="Helical" evidence="1">
    <location>
        <begin position="102"/>
        <end position="122"/>
    </location>
</feature>
<keyword evidence="1" id="KW-0812">Transmembrane</keyword>
<feature type="transmembrane region" description="Helical" evidence="1">
    <location>
        <begin position="35"/>
        <end position="54"/>
    </location>
</feature>
<dbReference type="EMBL" id="JAEHNZ010000001">
    <property type="protein sequence ID" value="MBK0395111.1"/>
    <property type="molecule type" value="Genomic_DNA"/>
</dbReference>
<protein>
    <submittedName>
        <fullName evidence="2">Uncharacterized protein</fullName>
    </submittedName>
</protein>
<dbReference type="RefSeq" id="WP_200520937.1">
    <property type="nucleotide sequence ID" value="NZ_JAEHNZ010000001.1"/>
</dbReference>
<organism evidence="2 3">
    <name type="scientific">Kingella bonacorsii</name>
    <dbReference type="NCBI Taxonomy" id="2796361"/>
    <lineage>
        <taxon>Bacteria</taxon>
        <taxon>Pseudomonadati</taxon>
        <taxon>Pseudomonadota</taxon>
        <taxon>Betaproteobacteria</taxon>
        <taxon>Neisseriales</taxon>
        <taxon>Neisseriaceae</taxon>
        <taxon>Kingella</taxon>
    </lineage>
</organism>
<evidence type="ECO:0000313" key="2">
    <source>
        <dbReference type="EMBL" id="MBK0395111.1"/>
    </source>
</evidence>
<accession>A0ABS1BP82</accession>
<proteinExistence type="predicted"/>
<keyword evidence="1" id="KW-0472">Membrane</keyword>
<name>A0ABS1BP82_9NEIS</name>
<evidence type="ECO:0000313" key="3">
    <source>
        <dbReference type="Proteomes" id="UP000614058"/>
    </source>
</evidence>
<feature type="transmembrane region" description="Helical" evidence="1">
    <location>
        <begin position="61"/>
        <end position="82"/>
    </location>
</feature>
<feature type="transmembrane region" description="Helical" evidence="1">
    <location>
        <begin position="7"/>
        <end position="29"/>
    </location>
</feature>
<gene>
    <name evidence="2" type="ORF">JDW22_00575</name>
</gene>
<comment type="caution">
    <text evidence="2">The sequence shown here is derived from an EMBL/GenBank/DDBJ whole genome shotgun (WGS) entry which is preliminary data.</text>
</comment>
<reference evidence="2 3" key="1">
    <citation type="journal article" date="2021" name="Pathogens">
        <title>Isolation and Characterization of Kingella bonacorsii sp. nov., A Novel Kingella Species Detected in a Stable Periodontitis Subject.</title>
        <authorList>
            <person name="Antezack A."/>
            <person name="Boxberger M."/>
            <person name="Rolland C."/>
            <person name="Monnet-Corti V."/>
            <person name="La Scola B."/>
        </authorList>
    </citation>
    <scope>NUCLEOTIDE SEQUENCE [LARGE SCALE GENOMIC DNA]</scope>
    <source>
        <strain evidence="2 3">Marseille-Q4569</strain>
    </source>
</reference>
<keyword evidence="1" id="KW-1133">Transmembrane helix</keyword>
<sequence>MFKRPEEILLILVGIAFLAITYFIAGWATAASLKYTLMITGFTLLWLAAFFWLWTHEKAFLFYPVLLGLFVACWCPWLDWFALRHTAAADATSMIVLNKPWYATWTFKAVLVALPIIGGYAWEWRRSRKRKFAGKV</sequence>